<dbReference type="InParanoid" id="D7FYL2"/>
<dbReference type="OrthoDB" id="10278913at2759"/>
<organism evidence="2 3">
    <name type="scientific">Ectocarpus siliculosus</name>
    <name type="common">Brown alga</name>
    <name type="synonym">Conferva siliculosa</name>
    <dbReference type="NCBI Taxonomy" id="2880"/>
    <lineage>
        <taxon>Eukaryota</taxon>
        <taxon>Sar</taxon>
        <taxon>Stramenopiles</taxon>
        <taxon>Ochrophyta</taxon>
        <taxon>PX clade</taxon>
        <taxon>Phaeophyceae</taxon>
        <taxon>Ectocarpales</taxon>
        <taxon>Ectocarpaceae</taxon>
        <taxon>Ectocarpus</taxon>
    </lineage>
</organism>
<evidence type="ECO:0000256" key="1">
    <source>
        <dbReference type="SAM" id="SignalP"/>
    </source>
</evidence>
<dbReference type="EMBL" id="FN649760">
    <property type="protein sequence ID" value="CBJ32554.1"/>
    <property type="molecule type" value="Genomic_DNA"/>
</dbReference>
<keyword evidence="1" id="KW-0732">Signal</keyword>
<feature type="signal peptide" evidence="1">
    <location>
        <begin position="1"/>
        <end position="19"/>
    </location>
</feature>
<keyword evidence="3" id="KW-1185">Reference proteome</keyword>
<evidence type="ECO:0000313" key="2">
    <source>
        <dbReference type="EMBL" id="CBJ32554.1"/>
    </source>
</evidence>
<gene>
    <name evidence="2" type="ORF">Esi_0347_0003</name>
</gene>
<evidence type="ECO:0000313" key="3">
    <source>
        <dbReference type="Proteomes" id="UP000002630"/>
    </source>
</evidence>
<accession>D7FYL2</accession>
<sequence>MARTGFVALACAMLGAANALEVVTPSADLIVVADRTYTVEWTGADSGRFEIDLYHCGSMCMEDSCGDWVTALCPYGEEGCPDNEGDYDIVMPEPMSGESNSGYKVRVMDVSDEDSMDCSDAFYLMASEDAPDAGSESGYFLTVTSPAEGDSAEAGEEYTVEFDYDNGVGSKVDRFSIDLYMADGDGDCGTYVTSICDKPSIGCKDSMGDYDVEIPADTEAGDYKIRVGRFEDEELYGCSGTFTIMGGDDESMSYDF</sequence>
<protein>
    <submittedName>
        <fullName evidence="2">EsV-1-163</fullName>
    </submittedName>
</protein>
<dbReference type="AlphaFoldDB" id="D7FYL2"/>
<dbReference type="Proteomes" id="UP000002630">
    <property type="component" value="Unassembled WGS sequence"/>
</dbReference>
<feature type="chain" id="PRO_5003095913" evidence="1">
    <location>
        <begin position="20"/>
        <end position="256"/>
    </location>
</feature>
<name>D7FYL2_ECTSI</name>
<reference evidence="2 3" key="1">
    <citation type="journal article" date="2010" name="Nature">
        <title>The Ectocarpus genome and the independent evolution of multicellularity in brown algae.</title>
        <authorList>
            <person name="Cock J.M."/>
            <person name="Sterck L."/>
            <person name="Rouze P."/>
            <person name="Scornet D."/>
            <person name="Allen A.E."/>
            <person name="Amoutzias G."/>
            <person name="Anthouard V."/>
            <person name="Artiguenave F."/>
            <person name="Aury J.M."/>
            <person name="Badger J.H."/>
            <person name="Beszteri B."/>
            <person name="Billiau K."/>
            <person name="Bonnet E."/>
            <person name="Bothwell J.H."/>
            <person name="Bowler C."/>
            <person name="Boyen C."/>
            <person name="Brownlee C."/>
            <person name="Carrano C.J."/>
            <person name="Charrier B."/>
            <person name="Cho G.Y."/>
            <person name="Coelho S.M."/>
            <person name="Collen J."/>
            <person name="Corre E."/>
            <person name="Da Silva C."/>
            <person name="Delage L."/>
            <person name="Delaroque N."/>
            <person name="Dittami S.M."/>
            <person name="Doulbeau S."/>
            <person name="Elias M."/>
            <person name="Farnham G."/>
            <person name="Gachon C.M."/>
            <person name="Gschloessl B."/>
            <person name="Heesch S."/>
            <person name="Jabbari K."/>
            <person name="Jubin C."/>
            <person name="Kawai H."/>
            <person name="Kimura K."/>
            <person name="Kloareg B."/>
            <person name="Kupper F.C."/>
            <person name="Lang D."/>
            <person name="Le Bail A."/>
            <person name="Leblanc C."/>
            <person name="Lerouge P."/>
            <person name="Lohr M."/>
            <person name="Lopez P.J."/>
            <person name="Martens C."/>
            <person name="Maumus F."/>
            <person name="Michel G."/>
            <person name="Miranda-Saavedra D."/>
            <person name="Morales J."/>
            <person name="Moreau H."/>
            <person name="Motomura T."/>
            <person name="Nagasato C."/>
            <person name="Napoli C.A."/>
            <person name="Nelson D.R."/>
            <person name="Nyvall-Collen P."/>
            <person name="Peters A.F."/>
            <person name="Pommier C."/>
            <person name="Potin P."/>
            <person name="Poulain J."/>
            <person name="Quesneville H."/>
            <person name="Read B."/>
            <person name="Rensing S.A."/>
            <person name="Ritter A."/>
            <person name="Rousvoal S."/>
            <person name="Samanta M."/>
            <person name="Samson G."/>
            <person name="Schroeder D.C."/>
            <person name="Segurens B."/>
            <person name="Strittmatter M."/>
            <person name="Tonon T."/>
            <person name="Tregear J.W."/>
            <person name="Valentin K."/>
            <person name="von Dassow P."/>
            <person name="Yamagishi T."/>
            <person name="Van de Peer Y."/>
            <person name="Wincker P."/>
        </authorList>
    </citation>
    <scope>NUCLEOTIDE SEQUENCE [LARGE SCALE GENOMIC DNA]</scope>
    <source>
        <strain evidence="3">Ec32 / CCAP1310/4</strain>
    </source>
</reference>
<proteinExistence type="predicted"/>